<sequence length="238" mass="25932">MAAFPIVTHDQKAVLGVALAFSTLAVVAVSLRLLAHAIAHKKWTYSDYLIIAACVRPPETLTAVRVSNDIQVFAVGLQSVCITGVFEAGIGYGHVTDIVLEHGPGPITKLSQLIIPLQFLWVLILSCTKLSILCLYLRIFPFRWITWSSYATMSIIAAWTVATVLAGCLICRPFAFNWDKTITGGSCGNQVTSFTVTGVLNLVTDVVVLLLPMQPLYQLQMATYKKVVFISIFGLGIL</sequence>
<evidence type="ECO:0000259" key="7">
    <source>
        <dbReference type="Pfam" id="PF20684"/>
    </source>
</evidence>
<keyword evidence="9" id="KW-1185">Reference proteome</keyword>
<dbReference type="PANTHER" id="PTHR33048:SF57">
    <property type="entry name" value="INTEGRAL MEMBRANE PROTEIN-RELATED"/>
    <property type="match status" value="1"/>
</dbReference>
<dbReference type="PANTHER" id="PTHR33048">
    <property type="entry name" value="PTH11-LIKE INTEGRAL MEMBRANE PROTEIN (AFU_ORTHOLOGUE AFUA_5G11245)"/>
    <property type="match status" value="1"/>
</dbReference>
<dbReference type="OrthoDB" id="10017208at2759"/>
<evidence type="ECO:0000313" key="9">
    <source>
        <dbReference type="Proteomes" id="UP001140562"/>
    </source>
</evidence>
<evidence type="ECO:0000256" key="2">
    <source>
        <dbReference type="ARBA" id="ARBA00022692"/>
    </source>
</evidence>
<accession>A0A9W9C1S3</accession>
<dbReference type="Proteomes" id="UP001140562">
    <property type="component" value="Unassembled WGS sequence"/>
</dbReference>
<evidence type="ECO:0000256" key="1">
    <source>
        <dbReference type="ARBA" id="ARBA00004141"/>
    </source>
</evidence>
<evidence type="ECO:0000256" key="3">
    <source>
        <dbReference type="ARBA" id="ARBA00022989"/>
    </source>
</evidence>
<reference evidence="8" key="1">
    <citation type="submission" date="2022-10" db="EMBL/GenBank/DDBJ databases">
        <title>Tapping the CABI collections for fungal endophytes: first genome assemblies for Collariella, Neodidymelliopsis, Ascochyta clinopodiicola, Didymella pomorum, Didymosphaeria variabile, Neocosmospora piperis and Neocucurbitaria cava.</title>
        <authorList>
            <person name="Hill R."/>
        </authorList>
    </citation>
    <scope>NUCLEOTIDE SEQUENCE</scope>
    <source>
        <strain evidence="8">IMI 360193</strain>
    </source>
</reference>
<evidence type="ECO:0000313" key="8">
    <source>
        <dbReference type="EMBL" id="KAJ4339693.1"/>
    </source>
</evidence>
<evidence type="ECO:0000256" key="5">
    <source>
        <dbReference type="ARBA" id="ARBA00038359"/>
    </source>
</evidence>
<gene>
    <name evidence="8" type="ORF">N0V87_003135</name>
</gene>
<evidence type="ECO:0000256" key="4">
    <source>
        <dbReference type="ARBA" id="ARBA00023136"/>
    </source>
</evidence>
<proteinExistence type="inferred from homology"/>
<dbReference type="GO" id="GO:0016020">
    <property type="term" value="C:membrane"/>
    <property type="evidence" value="ECO:0007669"/>
    <property type="project" value="UniProtKB-SubCell"/>
</dbReference>
<feature type="transmembrane region" description="Helical" evidence="6">
    <location>
        <begin position="151"/>
        <end position="171"/>
    </location>
</feature>
<keyword evidence="2 6" id="KW-0812">Transmembrane</keyword>
<dbReference type="InterPro" id="IPR052337">
    <property type="entry name" value="SAT4-like"/>
</dbReference>
<comment type="caution">
    <text evidence="8">The sequence shown here is derived from an EMBL/GenBank/DDBJ whole genome shotgun (WGS) entry which is preliminary data.</text>
</comment>
<dbReference type="EMBL" id="JAPEUV010000021">
    <property type="protein sequence ID" value="KAJ4339693.1"/>
    <property type="molecule type" value="Genomic_DNA"/>
</dbReference>
<comment type="similarity">
    <text evidence="5">Belongs to the SAT4 family.</text>
</comment>
<dbReference type="Pfam" id="PF20684">
    <property type="entry name" value="Fung_rhodopsin"/>
    <property type="match status" value="1"/>
</dbReference>
<dbReference type="AlphaFoldDB" id="A0A9W9C1S3"/>
<keyword evidence="4 6" id="KW-0472">Membrane</keyword>
<comment type="subcellular location">
    <subcellularLocation>
        <location evidence="1">Membrane</location>
        <topology evidence="1">Multi-pass membrane protein</topology>
    </subcellularLocation>
</comment>
<keyword evidence="3 6" id="KW-1133">Transmembrane helix</keyword>
<name>A0A9W9C1S3_9PLEO</name>
<feature type="transmembrane region" description="Helical" evidence="6">
    <location>
        <begin position="13"/>
        <end position="35"/>
    </location>
</feature>
<feature type="domain" description="Rhodopsin" evidence="7">
    <location>
        <begin position="31"/>
        <end position="237"/>
    </location>
</feature>
<protein>
    <recommendedName>
        <fullName evidence="7">Rhodopsin domain-containing protein</fullName>
    </recommendedName>
</protein>
<organism evidence="8 9">
    <name type="scientific">Didymella glomerata</name>
    <dbReference type="NCBI Taxonomy" id="749621"/>
    <lineage>
        <taxon>Eukaryota</taxon>
        <taxon>Fungi</taxon>
        <taxon>Dikarya</taxon>
        <taxon>Ascomycota</taxon>
        <taxon>Pezizomycotina</taxon>
        <taxon>Dothideomycetes</taxon>
        <taxon>Pleosporomycetidae</taxon>
        <taxon>Pleosporales</taxon>
        <taxon>Pleosporineae</taxon>
        <taxon>Didymellaceae</taxon>
        <taxon>Didymella</taxon>
    </lineage>
</organism>
<feature type="transmembrane region" description="Helical" evidence="6">
    <location>
        <begin position="119"/>
        <end position="139"/>
    </location>
</feature>
<evidence type="ECO:0000256" key="6">
    <source>
        <dbReference type="SAM" id="Phobius"/>
    </source>
</evidence>
<dbReference type="InterPro" id="IPR049326">
    <property type="entry name" value="Rhodopsin_dom_fungi"/>
</dbReference>